<dbReference type="Pfam" id="PF14322">
    <property type="entry name" value="SusD-like_3"/>
    <property type="match status" value="1"/>
</dbReference>
<dbReference type="InterPro" id="IPR012944">
    <property type="entry name" value="SusD_RagB_dom"/>
</dbReference>
<evidence type="ECO:0000313" key="9">
    <source>
        <dbReference type="EMBL" id="MBE6270657.1"/>
    </source>
</evidence>
<reference evidence="9" key="1">
    <citation type="submission" date="2019-04" db="EMBL/GenBank/DDBJ databases">
        <title>Evolution of Biomass-Degrading Anaerobic Consortia Revealed by Metagenomics.</title>
        <authorList>
            <person name="Peng X."/>
        </authorList>
    </citation>
    <scope>NUCLEOTIDE SEQUENCE</scope>
    <source>
        <strain evidence="9">SIG140</strain>
    </source>
</reference>
<dbReference type="InterPro" id="IPR011990">
    <property type="entry name" value="TPR-like_helical_dom_sf"/>
</dbReference>
<name>A0A9D5P292_XYLRU</name>
<dbReference type="Gene3D" id="1.25.40.390">
    <property type="match status" value="1"/>
</dbReference>
<evidence type="ECO:0000256" key="4">
    <source>
        <dbReference type="ARBA" id="ARBA00023136"/>
    </source>
</evidence>
<feature type="domain" description="RagB/SusD" evidence="7">
    <location>
        <begin position="371"/>
        <end position="496"/>
    </location>
</feature>
<evidence type="ECO:0000256" key="2">
    <source>
        <dbReference type="ARBA" id="ARBA00006275"/>
    </source>
</evidence>
<evidence type="ECO:0000256" key="3">
    <source>
        <dbReference type="ARBA" id="ARBA00022729"/>
    </source>
</evidence>
<evidence type="ECO:0000256" key="5">
    <source>
        <dbReference type="ARBA" id="ARBA00023237"/>
    </source>
</evidence>
<evidence type="ECO:0000259" key="7">
    <source>
        <dbReference type="Pfam" id="PF07980"/>
    </source>
</evidence>
<dbReference type="SUPFAM" id="SSF48452">
    <property type="entry name" value="TPR-like"/>
    <property type="match status" value="1"/>
</dbReference>
<comment type="subcellular location">
    <subcellularLocation>
        <location evidence="1">Cell outer membrane</location>
    </subcellularLocation>
</comment>
<gene>
    <name evidence="9" type="ORF">E7101_06865</name>
</gene>
<comment type="similarity">
    <text evidence="2">Belongs to the SusD family.</text>
</comment>
<dbReference type="PROSITE" id="PS51257">
    <property type="entry name" value="PROKAR_LIPOPROTEIN"/>
    <property type="match status" value="1"/>
</dbReference>
<keyword evidence="4" id="KW-0472">Membrane</keyword>
<protein>
    <submittedName>
        <fullName evidence="9">RagB/SusD family nutrient uptake outer membrane protein</fullName>
    </submittedName>
</protein>
<dbReference type="Pfam" id="PF07980">
    <property type="entry name" value="SusD_RagB"/>
    <property type="match status" value="1"/>
</dbReference>
<dbReference type="EMBL" id="SUYC01000006">
    <property type="protein sequence ID" value="MBE6270657.1"/>
    <property type="molecule type" value="Genomic_DNA"/>
</dbReference>
<sequence>MKVLKYMSMGLLTLALASCGSDYLDTDYTRHLDTETAGEAAGRNPDVFLNGMWSWQVEYQGYHDSFGLMSSLLAKDMMSEDIAVNAFSFFCYDYDFDNRMYNYRRTSEEWAFHYTDIAKANEIIGLYPEGGKTADEKGLLGQALAIRGNAYAYLVQIFQTYMNADGTINRDAAGVPLILTTADGYTLDELDALKGRNTVGAVLDQAEKDLTAAVENLSKGYKRPNTESGKAYIDLSVAQGLLARFYLLTQQWDKAAAAAKAARADYAQRSAKELKDGFMDVTASDVMWGFNHTTETQTAYASYFSHISNLAPGYAGLSYCSKLIDARLYNQIADDDYRKALFNGPAGDKTQPTPGARLPYANLKFGNDGSWTMDYIYMRAAEMVLIEAEALARQGKNTEAATVMKELMQNRQPSWNETSVSVDDVLLQRRIELWGEGFAYFDLKRNNKGVDRNYPGSNHLAGSLHTIPALDARWTYQIPQSEMQENSHIKDSEQNP</sequence>
<feature type="chain" id="PRO_5039479266" evidence="6">
    <location>
        <begin position="18"/>
        <end position="496"/>
    </location>
</feature>
<evidence type="ECO:0000259" key="8">
    <source>
        <dbReference type="Pfam" id="PF14322"/>
    </source>
</evidence>
<dbReference type="InterPro" id="IPR033985">
    <property type="entry name" value="SusD-like_N"/>
</dbReference>
<accession>A0A9D5P292</accession>
<evidence type="ECO:0000256" key="1">
    <source>
        <dbReference type="ARBA" id="ARBA00004442"/>
    </source>
</evidence>
<feature type="signal peptide" evidence="6">
    <location>
        <begin position="1"/>
        <end position="17"/>
    </location>
</feature>
<proteinExistence type="inferred from homology"/>
<comment type="caution">
    <text evidence="9">The sequence shown here is derived from an EMBL/GenBank/DDBJ whole genome shotgun (WGS) entry which is preliminary data.</text>
</comment>
<dbReference type="Proteomes" id="UP000806522">
    <property type="component" value="Unassembled WGS sequence"/>
</dbReference>
<keyword evidence="5" id="KW-0998">Cell outer membrane</keyword>
<evidence type="ECO:0000313" key="10">
    <source>
        <dbReference type="Proteomes" id="UP000806522"/>
    </source>
</evidence>
<dbReference type="GO" id="GO:0009279">
    <property type="term" value="C:cell outer membrane"/>
    <property type="evidence" value="ECO:0007669"/>
    <property type="project" value="UniProtKB-SubCell"/>
</dbReference>
<feature type="domain" description="SusD-like N-terminal" evidence="8">
    <location>
        <begin position="78"/>
        <end position="247"/>
    </location>
</feature>
<dbReference type="AlphaFoldDB" id="A0A9D5P292"/>
<keyword evidence="3 6" id="KW-0732">Signal</keyword>
<evidence type="ECO:0000256" key="6">
    <source>
        <dbReference type="SAM" id="SignalP"/>
    </source>
</evidence>
<organism evidence="9 10">
    <name type="scientific">Xylanibacter ruminicola</name>
    <name type="common">Prevotella ruminicola</name>
    <dbReference type="NCBI Taxonomy" id="839"/>
    <lineage>
        <taxon>Bacteria</taxon>
        <taxon>Pseudomonadati</taxon>
        <taxon>Bacteroidota</taxon>
        <taxon>Bacteroidia</taxon>
        <taxon>Bacteroidales</taxon>
        <taxon>Prevotellaceae</taxon>
        <taxon>Xylanibacter</taxon>
    </lineage>
</organism>